<dbReference type="HAMAP" id="MF_00719">
    <property type="entry name" value="CobS"/>
    <property type="match status" value="1"/>
</dbReference>
<dbReference type="Pfam" id="PF02654">
    <property type="entry name" value="CobS"/>
    <property type="match status" value="1"/>
</dbReference>
<gene>
    <name evidence="19 20" type="primary">cobS</name>
    <name evidence="20" type="ORF">HYY20_07260</name>
</gene>
<evidence type="ECO:0000256" key="10">
    <source>
        <dbReference type="ARBA" id="ARBA00022692"/>
    </source>
</evidence>
<dbReference type="Proteomes" id="UP000769766">
    <property type="component" value="Unassembled WGS sequence"/>
</dbReference>
<keyword evidence="13 19" id="KW-0472">Membrane</keyword>
<comment type="caution">
    <text evidence="20">The sequence shown here is derived from an EMBL/GenBank/DDBJ whole genome shotgun (WGS) entry which is preliminary data.</text>
</comment>
<evidence type="ECO:0000256" key="17">
    <source>
        <dbReference type="ARBA" id="ARBA00048623"/>
    </source>
</evidence>
<comment type="caution">
    <text evidence="19">Lacks conserved residue(s) required for the propagation of feature annotation.</text>
</comment>
<evidence type="ECO:0000256" key="18">
    <source>
        <dbReference type="ARBA" id="ARBA00049504"/>
    </source>
</evidence>
<name>A0A932CNI6_UNCTE</name>
<keyword evidence="8 19" id="KW-0169">Cobalamin biosynthesis</keyword>
<dbReference type="AlphaFoldDB" id="A0A932CNI6"/>
<keyword evidence="11 19" id="KW-0460">Magnesium</keyword>
<evidence type="ECO:0000256" key="11">
    <source>
        <dbReference type="ARBA" id="ARBA00022842"/>
    </source>
</evidence>
<evidence type="ECO:0000256" key="5">
    <source>
        <dbReference type="ARBA" id="ARBA00013200"/>
    </source>
</evidence>
<reference evidence="20" key="1">
    <citation type="submission" date="2020-07" db="EMBL/GenBank/DDBJ databases">
        <title>Huge and variable diversity of episymbiotic CPR bacteria and DPANN archaea in groundwater ecosystems.</title>
        <authorList>
            <person name="He C.Y."/>
            <person name="Keren R."/>
            <person name="Whittaker M."/>
            <person name="Farag I.F."/>
            <person name="Doudna J."/>
            <person name="Cate J.H.D."/>
            <person name="Banfield J.F."/>
        </authorList>
    </citation>
    <scope>NUCLEOTIDE SEQUENCE</scope>
    <source>
        <strain evidence="20">NC_groundwater_672_Ag_B-0.1um_62_36</strain>
    </source>
</reference>
<evidence type="ECO:0000256" key="16">
    <source>
        <dbReference type="ARBA" id="ARBA00032853"/>
    </source>
</evidence>
<dbReference type="EMBL" id="JACPRF010000218">
    <property type="protein sequence ID" value="MBI2876663.1"/>
    <property type="molecule type" value="Genomic_DNA"/>
</dbReference>
<evidence type="ECO:0000256" key="8">
    <source>
        <dbReference type="ARBA" id="ARBA00022573"/>
    </source>
</evidence>
<evidence type="ECO:0000256" key="19">
    <source>
        <dbReference type="HAMAP-Rule" id="MF_00719"/>
    </source>
</evidence>
<proteinExistence type="inferred from homology"/>
<feature type="transmembrane region" description="Helical" evidence="19">
    <location>
        <begin position="102"/>
        <end position="124"/>
    </location>
</feature>
<dbReference type="PANTHER" id="PTHR34148:SF1">
    <property type="entry name" value="ADENOSYLCOBINAMIDE-GDP RIBAZOLETRANSFERASE"/>
    <property type="match status" value="1"/>
</dbReference>
<evidence type="ECO:0000256" key="4">
    <source>
        <dbReference type="ARBA" id="ARBA00010561"/>
    </source>
</evidence>
<keyword evidence="10 19" id="KW-0812">Transmembrane</keyword>
<keyword evidence="12 19" id="KW-1133">Transmembrane helix</keyword>
<feature type="transmembrane region" description="Helical" evidence="19">
    <location>
        <begin position="30"/>
        <end position="51"/>
    </location>
</feature>
<evidence type="ECO:0000256" key="3">
    <source>
        <dbReference type="ARBA" id="ARBA00004663"/>
    </source>
</evidence>
<keyword evidence="9 19" id="KW-0808">Transferase</keyword>
<keyword evidence="7 19" id="KW-1003">Cell membrane</keyword>
<sequence length="240" mass="25151">MKRLLTALAFLTILPLPVGPTREEEIRDSLAVFPLAGLVVGLLLALPAYFLPGPESKALGVLIANYLLTRGLHFDGLVDTLEALGGGFTPPRRREIMKDTHIGALGLLAGALFLLLKFHCLSALGAEGMVLGALTAPVFGRGAIAYLSFASHSCSPTGLGALFAQEKRWSTLLAAGATTALTLLWLPAPDYLILLALTLLLGELITRLADRAFGGITGDVLGFGLELTEVGTLLVLGVRG</sequence>
<evidence type="ECO:0000313" key="20">
    <source>
        <dbReference type="EMBL" id="MBI2876663.1"/>
    </source>
</evidence>
<protein>
    <recommendedName>
        <fullName evidence="6 19">Adenosylcobinamide-GDP ribazoletransferase</fullName>
        <ecNumber evidence="5 19">2.7.8.26</ecNumber>
    </recommendedName>
    <alternativeName>
        <fullName evidence="16 19">Cobalamin synthase</fullName>
    </alternativeName>
    <alternativeName>
        <fullName evidence="15 19">Cobalamin-5'-phosphate synthase</fullName>
    </alternativeName>
</protein>
<dbReference type="EC" id="2.7.8.26" evidence="5 19"/>
<evidence type="ECO:0000256" key="1">
    <source>
        <dbReference type="ARBA" id="ARBA00001946"/>
    </source>
</evidence>
<comment type="catalytic activity">
    <reaction evidence="18 19">
        <text>alpha-ribazole 5'-phosphate + adenosylcob(III)inamide-GDP = adenosylcob(III)alamin 5'-phosphate + GMP + H(+)</text>
        <dbReference type="Rhea" id="RHEA:23560"/>
        <dbReference type="ChEBI" id="CHEBI:15378"/>
        <dbReference type="ChEBI" id="CHEBI:57918"/>
        <dbReference type="ChEBI" id="CHEBI:58115"/>
        <dbReference type="ChEBI" id="CHEBI:60487"/>
        <dbReference type="ChEBI" id="CHEBI:60493"/>
        <dbReference type="EC" id="2.7.8.26"/>
    </reaction>
</comment>
<dbReference type="GO" id="GO:0009236">
    <property type="term" value="P:cobalamin biosynthetic process"/>
    <property type="evidence" value="ECO:0007669"/>
    <property type="project" value="UniProtKB-UniRule"/>
</dbReference>
<evidence type="ECO:0000256" key="7">
    <source>
        <dbReference type="ARBA" id="ARBA00022475"/>
    </source>
</evidence>
<dbReference type="NCBIfam" id="TIGR00317">
    <property type="entry name" value="cobS"/>
    <property type="match status" value="1"/>
</dbReference>
<comment type="function">
    <text evidence="14 19">Joins adenosylcobinamide-GDP and alpha-ribazole to generate adenosylcobalamin (Ado-cobalamin). Also synthesizes adenosylcobalamin 5'-phosphate from adenosylcobinamide-GDP and alpha-ribazole 5'-phosphate.</text>
</comment>
<comment type="similarity">
    <text evidence="4 19">Belongs to the CobS family.</text>
</comment>
<feature type="transmembrane region" description="Helical" evidence="19">
    <location>
        <begin position="130"/>
        <end position="149"/>
    </location>
</feature>
<evidence type="ECO:0000256" key="12">
    <source>
        <dbReference type="ARBA" id="ARBA00022989"/>
    </source>
</evidence>
<evidence type="ECO:0000256" key="6">
    <source>
        <dbReference type="ARBA" id="ARBA00015850"/>
    </source>
</evidence>
<dbReference type="InterPro" id="IPR003805">
    <property type="entry name" value="CobS"/>
</dbReference>
<evidence type="ECO:0000256" key="2">
    <source>
        <dbReference type="ARBA" id="ARBA00004651"/>
    </source>
</evidence>
<evidence type="ECO:0000313" key="21">
    <source>
        <dbReference type="Proteomes" id="UP000769766"/>
    </source>
</evidence>
<evidence type="ECO:0000256" key="15">
    <source>
        <dbReference type="ARBA" id="ARBA00032605"/>
    </source>
</evidence>
<dbReference type="GO" id="GO:0051073">
    <property type="term" value="F:adenosylcobinamide-GDP ribazoletransferase activity"/>
    <property type="evidence" value="ECO:0007669"/>
    <property type="project" value="UniProtKB-UniRule"/>
</dbReference>
<evidence type="ECO:0000256" key="9">
    <source>
        <dbReference type="ARBA" id="ARBA00022679"/>
    </source>
</evidence>
<comment type="pathway">
    <text evidence="3 19">Cofactor biosynthesis; adenosylcobalamin biosynthesis; adenosylcobalamin from cob(II)yrinate a,c-diamide: step 7/7.</text>
</comment>
<organism evidence="20 21">
    <name type="scientific">Tectimicrobiota bacterium</name>
    <dbReference type="NCBI Taxonomy" id="2528274"/>
    <lineage>
        <taxon>Bacteria</taxon>
        <taxon>Pseudomonadati</taxon>
        <taxon>Nitrospinota/Tectimicrobiota group</taxon>
        <taxon>Candidatus Tectimicrobiota</taxon>
    </lineage>
</organism>
<evidence type="ECO:0000256" key="14">
    <source>
        <dbReference type="ARBA" id="ARBA00025228"/>
    </source>
</evidence>
<evidence type="ECO:0000256" key="13">
    <source>
        <dbReference type="ARBA" id="ARBA00023136"/>
    </source>
</evidence>
<accession>A0A932CNI6</accession>
<dbReference type="PANTHER" id="PTHR34148">
    <property type="entry name" value="ADENOSYLCOBINAMIDE-GDP RIBAZOLETRANSFERASE"/>
    <property type="match status" value="1"/>
</dbReference>
<comment type="catalytic activity">
    <reaction evidence="17 19">
        <text>alpha-ribazole + adenosylcob(III)inamide-GDP = adenosylcob(III)alamin + GMP + H(+)</text>
        <dbReference type="Rhea" id="RHEA:16049"/>
        <dbReference type="ChEBI" id="CHEBI:10329"/>
        <dbReference type="ChEBI" id="CHEBI:15378"/>
        <dbReference type="ChEBI" id="CHEBI:18408"/>
        <dbReference type="ChEBI" id="CHEBI:58115"/>
        <dbReference type="ChEBI" id="CHEBI:60487"/>
        <dbReference type="EC" id="2.7.8.26"/>
    </reaction>
</comment>
<dbReference type="GO" id="GO:0005886">
    <property type="term" value="C:plasma membrane"/>
    <property type="evidence" value="ECO:0007669"/>
    <property type="project" value="UniProtKB-SubCell"/>
</dbReference>
<comment type="cofactor">
    <cofactor evidence="1 19">
        <name>Mg(2+)</name>
        <dbReference type="ChEBI" id="CHEBI:18420"/>
    </cofactor>
</comment>
<comment type="subcellular location">
    <subcellularLocation>
        <location evidence="2 19">Cell membrane</location>
        <topology evidence="2 19">Multi-pass membrane protein</topology>
    </subcellularLocation>
</comment>
<dbReference type="GO" id="GO:0008818">
    <property type="term" value="F:cobalamin 5'-phosphate synthase activity"/>
    <property type="evidence" value="ECO:0007669"/>
    <property type="project" value="UniProtKB-UniRule"/>
</dbReference>